<accession>A0A1G9BUZ4</accession>
<protein>
    <submittedName>
        <fullName evidence="3">UDP-glucose 4-epimerase</fullName>
    </submittedName>
</protein>
<keyword evidence="4" id="KW-1185">Reference proteome</keyword>
<feature type="domain" description="NAD-dependent epimerase/dehydratase" evidence="2">
    <location>
        <begin position="3"/>
        <end position="228"/>
    </location>
</feature>
<dbReference type="Pfam" id="PF01370">
    <property type="entry name" value="Epimerase"/>
    <property type="match status" value="1"/>
</dbReference>
<evidence type="ECO:0000313" key="3">
    <source>
        <dbReference type="EMBL" id="SDK43279.1"/>
    </source>
</evidence>
<dbReference type="PANTHER" id="PTHR43000">
    <property type="entry name" value="DTDP-D-GLUCOSE 4,6-DEHYDRATASE-RELATED"/>
    <property type="match status" value="1"/>
</dbReference>
<dbReference type="SUPFAM" id="SSF51735">
    <property type="entry name" value="NAD(P)-binding Rossmann-fold domains"/>
    <property type="match status" value="1"/>
</dbReference>
<evidence type="ECO:0000313" key="4">
    <source>
        <dbReference type="Proteomes" id="UP000198701"/>
    </source>
</evidence>
<evidence type="ECO:0000259" key="2">
    <source>
        <dbReference type="Pfam" id="PF01370"/>
    </source>
</evidence>
<name>A0A1G9BUZ4_9MICO</name>
<dbReference type="Gene3D" id="3.90.25.10">
    <property type="entry name" value="UDP-galactose 4-epimerase, domain 1"/>
    <property type="match status" value="1"/>
</dbReference>
<dbReference type="RefSeq" id="WP_092322834.1">
    <property type="nucleotide sequence ID" value="NZ_FNFU01000006.1"/>
</dbReference>
<dbReference type="InterPro" id="IPR001509">
    <property type="entry name" value="Epimerase_deHydtase"/>
</dbReference>
<evidence type="ECO:0000256" key="1">
    <source>
        <dbReference type="ARBA" id="ARBA00007637"/>
    </source>
</evidence>
<dbReference type="InterPro" id="IPR036291">
    <property type="entry name" value="NAD(P)-bd_dom_sf"/>
</dbReference>
<organism evidence="3 4">
    <name type="scientific">Cryobacterium psychrotolerans</name>
    <dbReference type="NCBI Taxonomy" id="386301"/>
    <lineage>
        <taxon>Bacteria</taxon>
        <taxon>Bacillati</taxon>
        <taxon>Actinomycetota</taxon>
        <taxon>Actinomycetes</taxon>
        <taxon>Micrococcales</taxon>
        <taxon>Microbacteriaceae</taxon>
        <taxon>Cryobacterium</taxon>
    </lineage>
</organism>
<dbReference type="STRING" id="386301.SAMN05216282_10639"/>
<proteinExistence type="inferred from homology"/>
<sequence>MEILITGGCGFIGTNLVDRMLQQPEIDRVRTLDNYVTGLRRAVQSSRVQEIEGDLRNYDDVLRASDGVDAIVHLGALPSVPRSIKDPFSTNAVNINGTLNVLEAARANNVGHVSVASSSSVYGANPTLPKVESLATLPLSPYAVTKLATEAYTNAYSTTYGLATVAFRFFNIFGPLQRADHVYAAVIPKFLAALKEDAPLTIFGDGDQSRDFTSIHAVTDALTKSALRTVTNGTPVNLAFGGRTSLNTVVDLLQEMHPKKISVEYVERRAGDVTHSQASSTLLESLLPDVERPEFVEALREVYDWYMGQ</sequence>
<comment type="similarity">
    <text evidence="1">Belongs to the NAD(P)-dependent epimerase/dehydratase family.</text>
</comment>
<dbReference type="Proteomes" id="UP000198701">
    <property type="component" value="Unassembled WGS sequence"/>
</dbReference>
<dbReference type="Gene3D" id="3.40.50.720">
    <property type="entry name" value="NAD(P)-binding Rossmann-like Domain"/>
    <property type="match status" value="1"/>
</dbReference>
<gene>
    <name evidence="3" type="ORF">SAMN05216282_10639</name>
</gene>
<dbReference type="OrthoDB" id="9801785at2"/>
<dbReference type="EMBL" id="FNFU01000006">
    <property type="protein sequence ID" value="SDK43279.1"/>
    <property type="molecule type" value="Genomic_DNA"/>
</dbReference>
<dbReference type="AlphaFoldDB" id="A0A1G9BUZ4"/>
<reference evidence="3 4" key="1">
    <citation type="submission" date="2016-10" db="EMBL/GenBank/DDBJ databases">
        <authorList>
            <person name="de Groot N.N."/>
        </authorList>
    </citation>
    <scope>NUCLEOTIDE SEQUENCE [LARGE SCALE GENOMIC DNA]</scope>
    <source>
        <strain evidence="3 4">CGMCC 1.5382</strain>
    </source>
</reference>